<proteinExistence type="predicted"/>
<dbReference type="AlphaFoldDB" id="A0A2A2IGG3"/>
<dbReference type="EMBL" id="NPOA01000004">
    <property type="protein sequence ID" value="PAV30334.1"/>
    <property type="molecule type" value="Genomic_DNA"/>
</dbReference>
<comment type="caution">
    <text evidence="1">The sequence shown here is derived from an EMBL/GenBank/DDBJ whole genome shotgun (WGS) entry which is preliminary data.</text>
</comment>
<evidence type="ECO:0000313" key="1">
    <source>
        <dbReference type="EMBL" id="PAV30334.1"/>
    </source>
</evidence>
<dbReference type="RefSeq" id="WP_095654936.1">
    <property type="nucleotide sequence ID" value="NZ_NPOA01000004.1"/>
</dbReference>
<accession>A0A2A2IGG3</accession>
<organism evidence="1 2">
    <name type="scientific">Virgibacillus profundi</name>
    <dbReference type="NCBI Taxonomy" id="2024555"/>
    <lineage>
        <taxon>Bacteria</taxon>
        <taxon>Bacillati</taxon>
        <taxon>Bacillota</taxon>
        <taxon>Bacilli</taxon>
        <taxon>Bacillales</taxon>
        <taxon>Bacillaceae</taxon>
        <taxon>Virgibacillus</taxon>
    </lineage>
</organism>
<sequence length="172" mass="20024">MKIFKRLFKSDKETIDSDTSSSFSDEINPKVELKCVGTYSFDVIENPESVEEFTQRMSEEGFRGWYAPPYYTYHIIVNFKANVKYNNSNFDVADGFKMGTYSENEAYTYLYRLLKEGGEAEVFNDKLKNNIVASLDNQLQENSIESIKSYLENNEPLAFDFTFKTDKTENMQ</sequence>
<protein>
    <submittedName>
        <fullName evidence="1">Uncharacterized protein</fullName>
    </submittedName>
</protein>
<reference evidence="1 2" key="1">
    <citation type="submission" date="2017-08" db="EMBL/GenBank/DDBJ databases">
        <title>Virgibacillus indicus sp. nov. and Virgibacillus profoundi sp. nov, two moderately halophilic bacteria isolated from marine sediment by using the Microfluidic Streak Plate.</title>
        <authorList>
            <person name="Xu B."/>
            <person name="Hu B."/>
            <person name="Wang J."/>
            <person name="Zhu Y."/>
            <person name="Huang L."/>
            <person name="Du W."/>
            <person name="Huang Y."/>
        </authorList>
    </citation>
    <scope>NUCLEOTIDE SEQUENCE [LARGE SCALE GENOMIC DNA]</scope>
    <source>
        <strain evidence="1 2">IO3-P3-H5</strain>
    </source>
</reference>
<keyword evidence="2" id="KW-1185">Reference proteome</keyword>
<name>A0A2A2IGG3_9BACI</name>
<evidence type="ECO:0000313" key="2">
    <source>
        <dbReference type="Proteomes" id="UP000218887"/>
    </source>
</evidence>
<gene>
    <name evidence="1" type="ORF">CIL05_07640</name>
</gene>
<dbReference type="Proteomes" id="UP000218887">
    <property type="component" value="Unassembled WGS sequence"/>
</dbReference>